<protein>
    <submittedName>
        <fullName evidence="2">Uncharacterized protein</fullName>
    </submittedName>
</protein>
<dbReference type="EMBL" id="KK105150">
    <property type="protein sequence ID" value="KIY92975.1"/>
    <property type="molecule type" value="Genomic_DNA"/>
</dbReference>
<evidence type="ECO:0000256" key="1">
    <source>
        <dbReference type="SAM" id="Coils"/>
    </source>
</evidence>
<dbReference type="Proteomes" id="UP000054498">
    <property type="component" value="Unassembled WGS sequence"/>
</dbReference>
<proteinExistence type="predicted"/>
<reference evidence="2 3" key="1">
    <citation type="journal article" date="2013" name="BMC Genomics">
        <title>Reconstruction of the lipid metabolism for the microalga Monoraphidium neglectum from its genome sequence reveals characteristics suitable for biofuel production.</title>
        <authorList>
            <person name="Bogen C."/>
            <person name="Al-Dilaimi A."/>
            <person name="Albersmeier A."/>
            <person name="Wichmann J."/>
            <person name="Grundmann M."/>
            <person name="Rupp O."/>
            <person name="Lauersen K.J."/>
            <person name="Blifernez-Klassen O."/>
            <person name="Kalinowski J."/>
            <person name="Goesmann A."/>
            <person name="Mussgnug J.H."/>
            <person name="Kruse O."/>
        </authorList>
    </citation>
    <scope>NUCLEOTIDE SEQUENCE [LARGE SCALE GENOMIC DNA]</scope>
    <source>
        <strain evidence="2 3">SAG 48.87</strain>
    </source>
</reference>
<evidence type="ECO:0000313" key="2">
    <source>
        <dbReference type="EMBL" id="KIY92975.1"/>
    </source>
</evidence>
<feature type="non-terminal residue" evidence="2">
    <location>
        <position position="1"/>
    </location>
</feature>
<keyword evidence="1" id="KW-0175">Coiled coil</keyword>
<dbReference type="RefSeq" id="XP_013891995.1">
    <property type="nucleotide sequence ID" value="XM_014036541.1"/>
</dbReference>
<dbReference type="KEGG" id="mng:MNEG_14987"/>
<name>A0A0D2MCH9_9CHLO</name>
<accession>A0A0D2MCH9</accession>
<gene>
    <name evidence="2" type="ORF">MNEG_14987</name>
</gene>
<sequence>VDARYRVYGEIVWYDIWEEVAGPWLSDAERQTEGQAAELAAVEAQARELTAKADEMMVAV</sequence>
<dbReference type="GeneID" id="25732603"/>
<feature type="coiled-coil region" evidence="1">
    <location>
        <begin position="25"/>
        <end position="59"/>
    </location>
</feature>
<organism evidence="2 3">
    <name type="scientific">Monoraphidium neglectum</name>
    <dbReference type="NCBI Taxonomy" id="145388"/>
    <lineage>
        <taxon>Eukaryota</taxon>
        <taxon>Viridiplantae</taxon>
        <taxon>Chlorophyta</taxon>
        <taxon>core chlorophytes</taxon>
        <taxon>Chlorophyceae</taxon>
        <taxon>CS clade</taxon>
        <taxon>Sphaeropleales</taxon>
        <taxon>Selenastraceae</taxon>
        <taxon>Monoraphidium</taxon>
    </lineage>
</organism>
<dbReference type="AlphaFoldDB" id="A0A0D2MCH9"/>
<evidence type="ECO:0000313" key="3">
    <source>
        <dbReference type="Proteomes" id="UP000054498"/>
    </source>
</evidence>
<keyword evidence="3" id="KW-1185">Reference proteome</keyword>